<comment type="cofactor">
    <cofactor evidence="7">
        <name>heme</name>
        <dbReference type="ChEBI" id="CHEBI:30413"/>
    </cofactor>
</comment>
<dbReference type="InterPro" id="IPR036396">
    <property type="entry name" value="Cyt_P450_sf"/>
</dbReference>
<keyword evidence="5 7" id="KW-0408">Iron</keyword>
<dbReference type="GO" id="GO:0005506">
    <property type="term" value="F:iron ion binding"/>
    <property type="evidence" value="ECO:0007669"/>
    <property type="project" value="InterPro"/>
</dbReference>
<dbReference type="InterPro" id="IPR002403">
    <property type="entry name" value="Cyt_P450_E_grp-IV"/>
</dbReference>
<evidence type="ECO:0000256" key="5">
    <source>
        <dbReference type="ARBA" id="ARBA00023004"/>
    </source>
</evidence>
<dbReference type="AlphaFoldDB" id="A0A820IIA7"/>
<reference evidence="10" key="1">
    <citation type="submission" date="2021-02" db="EMBL/GenBank/DDBJ databases">
        <authorList>
            <person name="Nowell W R."/>
        </authorList>
    </citation>
    <scope>NUCLEOTIDE SEQUENCE</scope>
</reference>
<dbReference type="EMBL" id="CAJOBG010016875">
    <property type="protein sequence ID" value="CAF4309316.1"/>
    <property type="molecule type" value="Genomic_DNA"/>
</dbReference>
<dbReference type="Gene3D" id="1.10.630.10">
    <property type="entry name" value="Cytochrome P450"/>
    <property type="match status" value="2"/>
</dbReference>
<accession>A0A820IIA7</accession>
<comment type="similarity">
    <text evidence="1 8">Belongs to the cytochrome P450 family.</text>
</comment>
<keyword evidence="2 7" id="KW-0349">Heme</keyword>
<gene>
    <name evidence="10" type="ORF">OVN521_LOCUS31592</name>
</gene>
<evidence type="ECO:0000256" key="7">
    <source>
        <dbReference type="PIRSR" id="PIRSR602403-1"/>
    </source>
</evidence>
<dbReference type="GO" id="GO:0004497">
    <property type="term" value="F:monooxygenase activity"/>
    <property type="evidence" value="ECO:0007669"/>
    <property type="project" value="UniProtKB-KW"/>
</dbReference>
<evidence type="ECO:0000313" key="10">
    <source>
        <dbReference type="EMBL" id="CAF4309316.1"/>
    </source>
</evidence>
<dbReference type="PRINTS" id="PR00385">
    <property type="entry name" value="P450"/>
</dbReference>
<evidence type="ECO:0000256" key="4">
    <source>
        <dbReference type="ARBA" id="ARBA00023002"/>
    </source>
</evidence>
<dbReference type="InterPro" id="IPR017972">
    <property type="entry name" value="Cyt_P450_CS"/>
</dbReference>
<dbReference type="SUPFAM" id="SSF48264">
    <property type="entry name" value="Cytochrome P450"/>
    <property type="match status" value="1"/>
</dbReference>
<feature type="region of interest" description="Disordered" evidence="9">
    <location>
        <begin position="1"/>
        <end position="66"/>
    </location>
</feature>
<dbReference type="Proteomes" id="UP000663866">
    <property type="component" value="Unassembled WGS sequence"/>
</dbReference>
<comment type="caution">
    <text evidence="10">The sequence shown here is derived from an EMBL/GenBank/DDBJ whole genome shotgun (WGS) entry which is preliminary data.</text>
</comment>
<dbReference type="PANTHER" id="PTHR24291">
    <property type="entry name" value="CYTOCHROME P450 FAMILY 4"/>
    <property type="match status" value="1"/>
</dbReference>
<organism evidence="10 11">
    <name type="scientific">Rotaria magnacalcarata</name>
    <dbReference type="NCBI Taxonomy" id="392030"/>
    <lineage>
        <taxon>Eukaryota</taxon>
        <taxon>Metazoa</taxon>
        <taxon>Spiralia</taxon>
        <taxon>Gnathifera</taxon>
        <taxon>Rotifera</taxon>
        <taxon>Eurotatoria</taxon>
        <taxon>Bdelloidea</taxon>
        <taxon>Philodinida</taxon>
        <taxon>Philodinidae</taxon>
        <taxon>Rotaria</taxon>
    </lineage>
</organism>
<dbReference type="PANTHER" id="PTHR24291:SF50">
    <property type="entry name" value="BIFUNCTIONAL ALBAFLAVENONE MONOOXYGENASE_TERPENE SYNTHASE"/>
    <property type="match status" value="1"/>
</dbReference>
<dbReference type="PROSITE" id="PS00086">
    <property type="entry name" value="CYTOCHROME_P450"/>
    <property type="match status" value="1"/>
</dbReference>
<evidence type="ECO:0000256" key="1">
    <source>
        <dbReference type="ARBA" id="ARBA00010617"/>
    </source>
</evidence>
<dbReference type="GO" id="GO:0020037">
    <property type="term" value="F:heme binding"/>
    <property type="evidence" value="ECO:0007669"/>
    <property type="project" value="InterPro"/>
</dbReference>
<dbReference type="InterPro" id="IPR001128">
    <property type="entry name" value="Cyt_P450"/>
</dbReference>
<dbReference type="CDD" id="cd00302">
    <property type="entry name" value="cytochrome_P450"/>
    <property type="match status" value="1"/>
</dbReference>
<evidence type="ECO:0000256" key="6">
    <source>
        <dbReference type="ARBA" id="ARBA00023033"/>
    </source>
</evidence>
<evidence type="ECO:0000256" key="9">
    <source>
        <dbReference type="SAM" id="MobiDB-lite"/>
    </source>
</evidence>
<dbReference type="InterPro" id="IPR050196">
    <property type="entry name" value="Cytochrome_P450_Monoox"/>
</dbReference>
<keyword evidence="11" id="KW-1185">Reference proteome</keyword>
<evidence type="ECO:0000256" key="3">
    <source>
        <dbReference type="ARBA" id="ARBA00022723"/>
    </source>
</evidence>
<dbReference type="PRINTS" id="PR00465">
    <property type="entry name" value="EP450IV"/>
</dbReference>
<keyword evidence="6 8" id="KW-0503">Monooxygenase</keyword>
<evidence type="ECO:0008006" key="12">
    <source>
        <dbReference type="Google" id="ProtNLM"/>
    </source>
</evidence>
<proteinExistence type="inferred from homology"/>
<evidence type="ECO:0000256" key="8">
    <source>
        <dbReference type="RuleBase" id="RU000461"/>
    </source>
</evidence>
<keyword evidence="4 8" id="KW-0560">Oxidoreductase</keyword>
<dbReference type="Pfam" id="PF00067">
    <property type="entry name" value="p450"/>
    <property type="match status" value="2"/>
</dbReference>
<feature type="non-terminal residue" evidence="10">
    <location>
        <position position="649"/>
    </location>
</feature>
<feature type="binding site" description="axial binding residue" evidence="7">
    <location>
        <position position="589"/>
    </location>
    <ligand>
        <name>heme</name>
        <dbReference type="ChEBI" id="CHEBI:30413"/>
    </ligand>
    <ligandPart>
        <name>Fe</name>
        <dbReference type="ChEBI" id="CHEBI:18248"/>
    </ligandPart>
</feature>
<keyword evidence="3 7" id="KW-0479">Metal-binding</keyword>
<evidence type="ECO:0000256" key="2">
    <source>
        <dbReference type="ARBA" id="ARBA00022617"/>
    </source>
</evidence>
<dbReference type="GO" id="GO:0016705">
    <property type="term" value="F:oxidoreductase activity, acting on paired donors, with incorporation or reduction of molecular oxygen"/>
    <property type="evidence" value="ECO:0007669"/>
    <property type="project" value="InterPro"/>
</dbReference>
<name>A0A820IIA7_9BILA</name>
<sequence length="649" mass="71677">TSSTSTSTSTTTTTTTTTSSTSSSTSTTSVSTTTTTSATTTTTSTTTSQTTTSVTTVTTTTSTTTTTTAPYCTTRVTFDDIPGQLATTGVVPNGYNNLNWTNVWYVNASTEPTSGYQYDVTSPPFVGTNPGGATVEITSANGTSFAFDSMVVTSAWRDNLYWVIYGYRNGVNTVAGGFYMQVINQTIISCGTCTNLDTLYFVVSGGTPHPGLAQTGYEFAFDDLCNGTNPNKKLPGLEPQWILGNLRSTGVISGRVVLYEALAELKAKFVLSRIDHVQHVLADRHTYDIAETTARNFGVLFPTGLIALRGNEWKRHARFILPMLKRAKVLPYLNTIVTCTDRFIDEKLTRRNGEIHMDLVEQSQRLLLSIIGFIAFDYDLETTSTSGTFDLRDAFNDFVRIGNQFILISGIPLWLGKLILRMSSQYQRALRTMKHYVTNMINEEKTRQQEATSSIRPINLIASLVSAVQLESSEGVPSLTPNEVFDEVSLLVLGDVLDSLIYVDCVTKELLRFAPIATIISRKATRDDIIDGIEVKKDDTILIAVQSLHFDPRYWKIDPSKFIPERFLHEDKNPPHCVYKPFGGGHRACAGQDLAFFELKTIITPLMQRVTFVDPGNEANNSGGMIQRITCYPKHLAIRVYVDRDHMVV</sequence>
<protein>
    <recommendedName>
        <fullName evidence="12">Cytochrome P450</fullName>
    </recommendedName>
</protein>
<evidence type="ECO:0000313" key="11">
    <source>
        <dbReference type="Proteomes" id="UP000663866"/>
    </source>
</evidence>